<dbReference type="RefSeq" id="WP_268006635.1">
    <property type="nucleotide sequence ID" value="NZ_BSUT01000001.1"/>
</dbReference>
<dbReference type="InterPro" id="IPR004810">
    <property type="entry name" value="PurU"/>
</dbReference>
<proteinExistence type="inferred from homology"/>
<protein>
    <recommendedName>
        <fullName evidence="3 4">Formyltetrahydrofolate deformylase</fullName>
        <ecNumber evidence="3 4">3.5.1.10</ecNumber>
    </recommendedName>
    <alternativeName>
        <fullName evidence="3">Formyl-FH(4) hydrolase</fullName>
    </alternativeName>
</protein>
<dbReference type="Proteomes" id="UP001164761">
    <property type="component" value="Chromosome"/>
</dbReference>
<dbReference type="Gene3D" id="3.30.70.260">
    <property type="match status" value="1"/>
</dbReference>
<dbReference type="NCBIfam" id="NF004684">
    <property type="entry name" value="PRK06027.1"/>
    <property type="match status" value="1"/>
</dbReference>
<keyword evidence="2 3" id="KW-0378">Hydrolase</keyword>
<dbReference type="PIRSF" id="PIRSF036480">
    <property type="entry name" value="FormyFH4_hydr"/>
    <property type="match status" value="1"/>
</dbReference>
<dbReference type="EC" id="3.5.1.10" evidence="3 4"/>
<comment type="pathway">
    <text evidence="3">Purine metabolism; IMP biosynthesis via de novo pathway; formate from 10-formyl-5,6,7,8-tetrahydrofolate: step 1/1.</text>
</comment>
<name>A0ABY6ZJ05_9BACL</name>
<dbReference type="PANTHER" id="PTHR42706:SF1">
    <property type="entry name" value="FORMYLTETRAHYDROFOLATE DEFORMYLASE 2, MITOCHONDRIAL"/>
    <property type="match status" value="1"/>
</dbReference>
<dbReference type="NCBIfam" id="TIGR00655">
    <property type="entry name" value="PurU"/>
    <property type="match status" value="1"/>
</dbReference>
<dbReference type="PRINTS" id="PR01575">
    <property type="entry name" value="FFH4HYDRLASE"/>
</dbReference>
<dbReference type="SUPFAM" id="SSF53328">
    <property type="entry name" value="Formyltransferase"/>
    <property type="match status" value="1"/>
</dbReference>
<dbReference type="PROSITE" id="PS51671">
    <property type="entry name" value="ACT"/>
    <property type="match status" value="1"/>
</dbReference>
<gene>
    <name evidence="3 6" type="primary">purU</name>
    <name evidence="6" type="ORF">NZD89_04835</name>
</gene>
<dbReference type="InterPro" id="IPR044074">
    <property type="entry name" value="PurU_ACT"/>
</dbReference>
<dbReference type="InterPro" id="IPR002912">
    <property type="entry name" value="ACT_dom"/>
</dbReference>
<keyword evidence="1 3" id="KW-0554">One-carbon metabolism</keyword>
<feature type="domain" description="ACT" evidence="5">
    <location>
        <begin position="9"/>
        <end position="93"/>
    </location>
</feature>
<evidence type="ECO:0000256" key="1">
    <source>
        <dbReference type="ARBA" id="ARBA00022563"/>
    </source>
</evidence>
<keyword evidence="7" id="KW-1185">Reference proteome</keyword>
<keyword evidence="3" id="KW-0658">Purine biosynthesis</keyword>
<comment type="function">
    <text evidence="3">Catalyzes the hydrolysis of 10-formyltetrahydrofolate (formyl-FH4) to formate and tetrahydrofolate (FH4).</text>
</comment>
<evidence type="ECO:0000256" key="2">
    <source>
        <dbReference type="ARBA" id="ARBA00022801"/>
    </source>
</evidence>
<dbReference type="HAMAP" id="MF_01927">
    <property type="entry name" value="PurU"/>
    <property type="match status" value="1"/>
</dbReference>
<organism evidence="6 7">
    <name type="scientific">Alicyclobacillus fastidiosus</name>
    <dbReference type="NCBI Taxonomy" id="392011"/>
    <lineage>
        <taxon>Bacteria</taxon>
        <taxon>Bacillati</taxon>
        <taxon>Bacillota</taxon>
        <taxon>Bacilli</taxon>
        <taxon>Bacillales</taxon>
        <taxon>Alicyclobacillaceae</taxon>
        <taxon>Alicyclobacillus</taxon>
    </lineage>
</organism>
<dbReference type="GO" id="GO:0008864">
    <property type="term" value="F:formyltetrahydrofolate deformylase activity"/>
    <property type="evidence" value="ECO:0007669"/>
    <property type="project" value="UniProtKB-EC"/>
</dbReference>
<reference evidence="6" key="1">
    <citation type="submission" date="2022-08" db="EMBL/GenBank/DDBJ databases">
        <title>Alicyclobacillus fastidiosus DSM 17978, complete genome.</title>
        <authorList>
            <person name="Wang Q."/>
            <person name="Cai R."/>
            <person name="Wang Z."/>
        </authorList>
    </citation>
    <scope>NUCLEOTIDE SEQUENCE</scope>
    <source>
        <strain evidence="6">DSM 17978</strain>
    </source>
</reference>
<evidence type="ECO:0000259" key="5">
    <source>
        <dbReference type="PROSITE" id="PS51671"/>
    </source>
</evidence>
<feature type="active site" evidence="3">
    <location>
        <position position="232"/>
    </location>
</feature>
<evidence type="ECO:0000313" key="6">
    <source>
        <dbReference type="EMBL" id="WAH42760.1"/>
    </source>
</evidence>
<dbReference type="InterPro" id="IPR045865">
    <property type="entry name" value="ACT-like_dom_sf"/>
</dbReference>
<comment type="similarity">
    <text evidence="3">Belongs to the PurU family.</text>
</comment>
<comment type="catalytic activity">
    <reaction evidence="3">
        <text>(6R)-10-formyltetrahydrofolate + H2O = (6S)-5,6,7,8-tetrahydrofolate + formate + H(+)</text>
        <dbReference type="Rhea" id="RHEA:19833"/>
        <dbReference type="ChEBI" id="CHEBI:15377"/>
        <dbReference type="ChEBI" id="CHEBI:15378"/>
        <dbReference type="ChEBI" id="CHEBI:15740"/>
        <dbReference type="ChEBI" id="CHEBI:57453"/>
        <dbReference type="ChEBI" id="CHEBI:195366"/>
        <dbReference type="EC" id="3.5.1.10"/>
    </reaction>
</comment>
<dbReference type="InterPro" id="IPR036477">
    <property type="entry name" value="Formyl_transf_N_sf"/>
</dbReference>
<evidence type="ECO:0000256" key="4">
    <source>
        <dbReference type="NCBIfam" id="TIGR00655"/>
    </source>
</evidence>
<dbReference type="SUPFAM" id="SSF55021">
    <property type="entry name" value="ACT-like"/>
    <property type="match status" value="1"/>
</dbReference>
<dbReference type="EMBL" id="CP104067">
    <property type="protein sequence ID" value="WAH42760.1"/>
    <property type="molecule type" value="Genomic_DNA"/>
</dbReference>
<sequence>MMTEENRGRLLIACPDSTGIVAAVAQFLYRQGANISASDQYSTDAFDGTLFMRIEFHLDQLPAQERSLCADFAPLAEKFQMSWRYAPARRRKRMAIFVSKELHCLQELLWEWQSGQLDTDISMVVSNHDDAQTLVKSFGLPFHHIPVYPNDKSSAEAEQLHLLESAEIDVVVLARYMQILSPTFLERYANRIINIHHSFLPAFIGRNPYGRAYERGVKLIGATAHYVTEDLDEGPIIEQDVTRVDHRYDAHALRIAGRQVERSVLARAVKWHLEDKVIVYENKTIVFA</sequence>
<dbReference type="CDD" id="cd08648">
    <property type="entry name" value="FMT_core_Formyl-FH4-Hydrolase_C"/>
    <property type="match status" value="1"/>
</dbReference>
<dbReference type="InterPro" id="IPR041729">
    <property type="entry name" value="Formyl-FH4-Hydrolase_C"/>
</dbReference>
<dbReference type="PANTHER" id="PTHR42706">
    <property type="entry name" value="FORMYLTETRAHYDROFOLATE DEFORMYLASE"/>
    <property type="match status" value="1"/>
</dbReference>
<evidence type="ECO:0000313" key="7">
    <source>
        <dbReference type="Proteomes" id="UP001164761"/>
    </source>
</evidence>
<dbReference type="Pfam" id="PF00551">
    <property type="entry name" value="Formyl_trans_N"/>
    <property type="match status" value="1"/>
</dbReference>
<dbReference type="InterPro" id="IPR002376">
    <property type="entry name" value="Formyl_transf_N"/>
</dbReference>
<dbReference type="CDD" id="cd04875">
    <property type="entry name" value="ACT_F4HF-DF"/>
    <property type="match status" value="1"/>
</dbReference>
<evidence type="ECO:0000256" key="3">
    <source>
        <dbReference type="HAMAP-Rule" id="MF_01927"/>
    </source>
</evidence>
<dbReference type="Gene3D" id="3.40.50.170">
    <property type="entry name" value="Formyl transferase, N-terminal domain"/>
    <property type="match status" value="1"/>
</dbReference>
<accession>A0ABY6ZJ05</accession>